<dbReference type="NCBIfam" id="TIGR02376">
    <property type="entry name" value="Cu_nitrite_red"/>
    <property type="match status" value="1"/>
</dbReference>
<protein>
    <recommendedName>
        <fullName evidence="6">Copper-containing nitrite reductase</fullName>
        <ecNumber evidence="5">1.7.2.1</ecNumber>
    </recommendedName>
</protein>
<feature type="binding site" description="type 1 copper site" evidence="14">
    <location>
        <position position="165"/>
    </location>
    <ligand>
        <name>Cu cation</name>
        <dbReference type="ChEBI" id="CHEBI:23378"/>
        <label>1</label>
    </ligand>
</feature>
<dbReference type="GO" id="GO:0020037">
    <property type="term" value="F:heme binding"/>
    <property type="evidence" value="ECO:0007669"/>
    <property type="project" value="InterPro"/>
</dbReference>
<evidence type="ECO:0000256" key="5">
    <source>
        <dbReference type="ARBA" id="ARBA00011882"/>
    </source>
</evidence>
<evidence type="ECO:0000256" key="16">
    <source>
        <dbReference type="SAM" id="SignalP"/>
    </source>
</evidence>
<dbReference type="PRINTS" id="PR00695">
    <property type="entry name" value="CUNO2RDTASE"/>
</dbReference>
<evidence type="ECO:0000313" key="18">
    <source>
        <dbReference type="EMBL" id="POY38184.1"/>
    </source>
</evidence>
<dbReference type="GO" id="GO:0050421">
    <property type="term" value="F:nitrite reductase (NO-forming) activity"/>
    <property type="evidence" value="ECO:0007669"/>
    <property type="project" value="UniProtKB-EC"/>
</dbReference>
<reference evidence="18 19" key="1">
    <citation type="submission" date="2018-01" db="EMBL/GenBank/DDBJ databases">
        <authorList>
            <person name="Gaut B.S."/>
            <person name="Morton B.R."/>
            <person name="Clegg M.T."/>
            <person name="Duvall M.R."/>
        </authorList>
    </citation>
    <scope>NUCLEOTIDE SEQUENCE [LARGE SCALE GENOMIC DNA]</scope>
    <source>
        <strain evidence="18 19">HR-AY</strain>
    </source>
</reference>
<dbReference type="OrthoDB" id="9811395at2"/>
<proteinExistence type="inferred from homology"/>
<keyword evidence="8 14" id="KW-0479">Metal-binding</keyword>
<evidence type="ECO:0000256" key="4">
    <source>
        <dbReference type="ARBA" id="ARBA00011233"/>
    </source>
</evidence>
<dbReference type="CDD" id="cd04208">
    <property type="entry name" value="CuRO_2_CuNIR"/>
    <property type="match status" value="1"/>
</dbReference>
<dbReference type="SUPFAM" id="SSF46626">
    <property type="entry name" value="Cytochrome c"/>
    <property type="match status" value="1"/>
</dbReference>
<gene>
    <name evidence="18" type="primary">nirK</name>
    <name evidence="18" type="ORF">C3L50_13040</name>
</gene>
<dbReference type="InterPro" id="IPR009056">
    <property type="entry name" value="Cyt_c-like_dom"/>
</dbReference>
<evidence type="ECO:0000256" key="15">
    <source>
        <dbReference type="PROSITE-ProRule" id="PRU00433"/>
    </source>
</evidence>
<dbReference type="InterPro" id="IPR008972">
    <property type="entry name" value="Cupredoxin"/>
</dbReference>
<comment type="cofactor">
    <cofactor evidence="1 14">
        <name>Cu(+)</name>
        <dbReference type="ChEBI" id="CHEBI:49552"/>
    </cofactor>
</comment>
<dbReference type="UniPathway" id="UPA00652">
    <property type="reaction ID" value="UER00707"/>
</dbReference>
<evidence type="ECO:0000256" key="1">
    <source>
        <dbReference type="ARBA" id="ARBA00001960"/>
    </source>
</evidence>
<dbReference type="InterPro" id="IPR011706">
    <property type="entry name" value="Cu-oxidase_C"/>
</dbReference>
<keyword evidence="12 14" id="KW-0186">Copper</keyword>
<feature type="chain" id="PRO_5015622601" description="Copper-containing nitrite reductase" evidence="16">
    <location>
        <begin position="23"/>
        <end position="496"/>
    </location>
</feature>
<evidence type="ECO:0000259" key="17">
    <source>
        <dbReference type="PROSITE" id="PS51007"/>
    </source>
</evidence>
<accession>A0A2S5A6N4</accession>
<feature type="binding site" description="type 1 copper site" evidence="14">
    <location>
        <position position="320"/>
    </location>
    <ligand>
        <name>Cu cation</name>
        <dbReference type="ChEBI" id="CHEBI:23378"/>
        <label>1</label>
    </ligand>
</feature>
<feature type="binding site" description="type 1 copper site" evidence="14">
    <location>
        <position position="179"/>
    </location>
    <ligand>
        <name>Cu cation</name>
        <dbReference type="ChEBI" id="CHEBI:23378"/>
        <label>1</label>
    </ligand>
</feature>
<evidence type="ECO:0000256" key="9">
    <source>
        <dbReference type="ARBA" id="ARBA00022737"/>
    </source>
</evidence>
<evidence type="ECO:0000256" key="12">
    <source>
        <dbReference type="ARBA" id="ARBA00023008"/>
    </source>
</evidence>
<evidence type="ECO:0000256" key="7">
    <source>
        <dbReference type="ARBA" id="ARBA00022617"/>
    </source>
</evidence>
<dbReference type="CDD" id="cd11020">
    <property type="entry name" value="CuRO_1_CuNIR"/>
    <property type="match status" value="1"/>
</dbReference>
<feature type="domain" description="Cytochrome c" evidence="17">
    <location>
        <begin position="381"/>
        <end position="469"/>
    </location>
</feature>
<dbReference type="Gene3D" id="1.10.760.10">
    <property type="entry name" value="Cytochrome c-like domain"/>
    <property type="match status" value="1"/>
</dbReference>
<feature type="binding site" description="type 1 copper site" evidence="14">
    <location>
        <position position="166"/>
    </location>
    <ligand>
        <name>Cu cation</name>
        <dbReference type="ChEBI" id="CHEBI:23378"/>
        <label>1</label>
    </ligand>
</feature>
<feature type="signal peptide" evidence="16">
    <location>
        <begin position="1"/>
        <end position="22"/>
    </location>
</feature>
<feature type="binding site" description="type 1 copper site" evidence="14">
    <location>
        <position position="125"/>
    </location>
    <ligand>
        <name>Cu cation</name>
        <dbReference type="ChEBI" id="CHEBI:23378"/>
        <label>1</label>
    </ligand>
</feature>
<dbReference type="PROSITE" id="PS51257">
    <property type="entry name" value="PROKAR_LIPOPROTEIN"/>
    <property type="match status" value="1"/>
</dbReference>
<dbReference type="PROSITE" id="PS51007">
    <property type="entry name" value="CYTC"/>
    <property type="match status" value="1"/>
</dbReference>
<dbReference type="InterPro" id="IPR001287">
    <property type="entry name" value="NO2-reductase_Cu"/>
</dbReference>
<comment type="catalytic activity">
    <reaction evidence="13">
        <text>nitric oxide + Fe(III)-[cytochrome c] + H2O = Fe(II)-[cytochrome c] + nitrite + 2 H(+)</text>
        <dbReference type="Rhea" id="RHEA:15233"/>
        <dbReference type="Rhea" id="RHEA-COMP:10350"/>
        <dbReference type="Rhea" id="RHEA-COMP:14399"/>
        <dbReference type="ChEBI" id="CHEBI:15377"/>
        <dbReference type="ChEBI" id="CHEBI:15378"/>
        <dbReference type="ChEBI" id="CHEBI:16301"/>
        <dbReference type="ChEBI" id="CHEBI:16480"/>
        <dbReference type="ChEBI" id="CHEBI:29033"/>
        <dbReference type="ChEBI" id="CHEBI:29034"/>
        <dbReference type="EC" id="1.7.2.1"/>
    </reaction>
</comment>
<dbReference type="Pfam" id="PF00034">
    <property type="entry name" value="Cytochrom_C"/>
    <property type="match status" value="1"/>
</dbReference>
<evidence type="ECO:0000256" key="10">
    <source>
        <dbReference type="ARBA" id="ARBA00023002"/>
    </source>
</evidence>
<keyword evidence="9" id="KW-0677">Repeat</keyword>
<comment type="caution">
    <text evidence="18">The sequence shown here is derived from an EMBL/GenBank/DDBJ whole genome shotgun (WGS) entry which is preliminary data.</text>
</comment>
<dbReference type="InterPro" id="IPR051459">
    <property type="entry name" value="Cytochrome_c-type_DH"/>
</dbReference>
<dbReference type="InterPro" id="IPR036909">
    <property type="entry name" value="Cyt_c-like_dom_sf"/>
</dbReference>
<dbReference type="Pfam" id="PF07732">
    <property type="entry name" value="Cu-oxidase_3"/>
    <property type="match status" value="1"/>
</dbReference>
<dbReference type="PANTHER" id="PTHR35008:SF8">
    <property type="entry name" value="ALCOHOL DEHYDROGENASE CYTOCHROME C SUBUNIT"/>
    <property type="match status" value="1"/>
</dbReference>
<keyword evidence="10" id="KW-0560">Oxidoreductase</keyword>
<evidence type="ECO:0000256" key="2">
    <source>
        <dbReference type="ARBA" id="ARBA00001973"/>
    </source>
</evidence>
<dbReference type="GO" id="GO:0019333">
    <property type="term" value="P:denitrification pathway"/>
    <property type="evidence" value="ECO:0007669"/>
    <property type="project" value="UniProtKB-UniPathway"/>
</dbReference>
<dbReference type="Proteomes" id="UP000237310">
    <property type="component" value="Unassembled WGS sequence"/>
</dbReference>
<feature type="binding site" description="type 1 copper site" evidence="14">
    <location>
        <position position="130"/>
    </location>
    <ligand>
        <name>Cu cation</name>
        <dbReference type="ChEBI" id="CHEBI:23378"/>
        <label>1</label>
    </ligand>
</feature>
<feature type="binding site" description="type 1 copper site" evidence="14">
    <location>
        <position position="174"/>
    </location>
    <ligand>
        <name>Cu cation</name>
        <dbReference type="ChEBI" id="CHEBI:23378"/>
        <label>1</label>
    </ligand>
</feature>
<dbReference type="AlphaFoldDB" id="A0A2S5A6N4"/>
<dbReference type="Gene3D" id="2.60.40.420">
    <property type="entry name" value="Cupredoxins - blue copper proteins"/>
    <property type="match status" value="2"/>
</dbReference>
<dbReference type="GO" id="GO:0005507">
    <property type="term" value="F:copper ion binding"/>
    <property type="evidence" value="ECO:0007669"/>
    <property type="project" value="InterPro"/>
</dbReference>
<dbReference type="Pfam" id="PF07731">
    <property type="entry name" value="Cu-oxidase_2"/>
    <property type="match status" value="1"/>
</dbReference>
<comment type="subunit">
    <text evidence="4">Homotrimer.</text>
</comment>
<evidence type="ECO:0000256" key="14">
    <source>
        <dbReference type="PIRSR" id="PIRSR601287-1"/>
    </source>
</evidence>
<keyword evidence="7 15" id="KW-0349">Heme</keyword>
<dbReference type="SUPFAM" id="SSF49503">
    <property type="entry name" value="Cupredoxins"/>
    <property type="match status" value="2"/>
</dbReference>
<dbReference type="RefSeq" id="WP_103806617.1">
    <property type="nucleotide sequence ID" value="NZ_PQVG01000007.1"/>
</dbReference>
<dbReference type="PANTHER" id="PTHR35008">
    <property type="entry name" value="BLL4482 PROTEIN-RELATED"/>
    <property type="match status" value="1"/>
</dbReference>
<organism evidence="18 19">
    <name type="scientific">Flavobacterium alvei</name>
    <dbReference type="NCBI Taxonomy" id="2080416"/>
    <lineage>
        <taxon>Bacteria</taxon>
        <taxon>Pseudomonadati</taxon>
        <taxon>Bacteroidota</taxon>
        <taxon>Flavobacteriia</taxon>
        <taxon>Flavobacteriales</taxon>
        <taxon>Flavobacteriaceae</taxon>
        <taxon>Flavobacterium</taxon>
    </lineage>
</organism>
<evidence type="ECO:0000256" key="8">
    <source>
        <dbReference type="ARBA" id="ARBA00022723"/>
    </source>
</evidence>
<comment type="similarity">
    <text evidence="3">Belongs to the multicopper oxidase family.</text>
</comment>
<dbReference type="EC" id="1.7.2.1" evidence="5"/>
<dbReference type="GO" id="GO:0009055">
    <property type="term" value="F:electron transfer activity"/>
    <property type="evidence" value="ECO:0007669"/>
    <property type="project" value="InterPro"/>
</dbReference>
<name>A0A2S5A6N4_9FLAO</name>
<evidence type="ECO:0000313" key="19">
    <source>
        <dbReference type="Proteomes" id="UP000237310"/>
    </source>
</evidence>
<sequence>MKQPFYFTNSCKVIAFALIASASFLSCDKKDEKHNAEYYENITVEGQKEAELTAPPFVPKPVGDRAATKLVVNMEIKEIEGEMVDGVKYNYWTFGGSVPGSFIRTRVGDEVEFHLKNHPDNKMPHNIDLHAVTGPGGGATSSLVAPGHEKVFNFKTLNPGLYVYHCATAPVGMHIANGMYGLILVEPEGGLPPVDKEYYIMQGDFYTKGSYGEQGSQPFDMNKAIKEQPDYVVFNGKVGAVAGDNAITAKVGETVRIFIGNGGPNLVSSFHVIGEIFDKVHIEGGEKINENVQTTLIPSGGSAIVEFKVDVPGTFILVDHSIFRAFNKGALGMLKVEGVENKKIYSGTTQEGIYLPEGGTIQNMPKENGAAKSTTAKTVPEQIKSGKELFGRTCFACHQPEGQGVPNAFPPLAKSDFLNANPDRAIGAVLHGLSGEITVNGKKFNNVMTSQNLTDEEVADVLTYVYNSWGNNKTVITPAKVKAIRAKPAPKPVSAH</sequence>
<keyword evidence="11 15" id="KW-0408">Iron</keyword>
<keyword evidence="19" id="KW-1185">Reference proteome</keyword>
<dbReference type="InterPro" id="IPR011707">
    <property type="entry name" value="Cu-oxidase-like_N"/>
</dbReference>
<dbReference type="EMBL" id="PQVG01000007">
    <property type="protein sequence ID" value="POY38184.1"/>
    <property type="molecule type" value="Genomic_DNA"/>
</dbReference>
<evidence type="ECO:0000256" key="6">
    <source>
        <dbReference type="ARBA" id="ARBA00017290"/>
    </source>
</evidence>
<evidence type="ECO:0000256" key="3">
    <source>
        <dbReference type="ARBA" id="ARBA00010609"/>
    </source>
</evidence>
<dbReference type="FunFam" id="2.60.40.420:FF:000093">
    <property type="entry name" value="Copper-containing nitrite reductase"/>
    <property type="match status" value="1"/>
</dbReference>
<keyword evidence="16" id="KW-0732">Signal</keyword>
<comment type="cofactor">
    <cofactor evidence="2 14">
        <name>Cu(2+)</name>
        <dbReference type="ChEBI" id="CHEBI:29036"/>
    </cofactor>
</comment>
<evidence type="ECO:0000256" key="13">
    <source>
        <dbReference type="ARBA" id="ARBA00049340"/>
    </source>
</evidence>
<evidence type="ECO:0000256" key="11">
    <source>
        <dbReference type="ARBA" id="ARBA00023004"/>
    </source>
</evidence>